<reference evidence="9 10" key="1">
    <citation type="submission" date="2019-03" db="EMBL/GenBank/DDBJ databases">
        <title>The genome sequence of a newly discovered highly antifungal drug resistant Aspergillus species, Aspergillus tanneri NIH 1004.</title>
        <authorList>
            <person name="Mounaud S."/>
            <person name="Singh I."/>
            <person name="Joardar V."/>
            <person name="Pakala S."/>
            <person name="Pakala S."/>
            <person name="Venepally P."/>
            <person name="Hoover J."/>
            <person name="Nierman W."/>
            <person name="Chung J."/>
            <person name="Losada L."/>
        </authorList>
    </citation>
    <scope>NUCLEOTIDE SEQUENCE [LARGE SCALE GENOMIC DNA]</scope>
    <source>
        <strain evidence="9 10">NIH1004</strain>
    </source>
</reference>
<dbReference type="GO" id="GO:0005634">
    <property type="term" value="C:nucleus"/>
    <property type="evidence" value="ECO:0007669"/>
    <property type="project" value="UniProtKB-SubCell"/>
</dbReference>
<feature type="compositionally biased region" description="Low complexity" evidence="6">
    <location>
        <begin position="611"/>
        <end position="622"/>
    </location>
</feature>
<dbReference type="InterPro" id="IPR050613">
    <property type="entry name" value="Sec_Metabolite_Reg"/>
</dbReference>
<dbReference type="RefSeq" id="XP_033431780.1">
    <property type="nucleotide sequence ID" value="XM_033566023.1"/>
</dbReference>
<keyword evidence="10" id="KW-1185">Reference proteome</keyword>
<dbReference type="CDD" id="cd00067">
    <property type="entry name" value="GAL4"/>
    <property type="match status" value="1"/>
</dbReference>
<evidence type="ECO:0000256" key="3">
    <source>
        <dbReference type="ARBA" id="ARBA00023125"/>
    </source>
</evidence>
<dbReference type="Pfam" id="PF00172">
    <property type="entry name" value="Zn_clus"/>
    <property type="match status" value="1"/>
</dbReference>
<dbReference type="SMART" id="SM00066">
    <property type="entry name" value="GAL4"/>
    <property type="match status" value="1"/>
</dbReference>
<evidence type="ECO:0000259" key="7">
    <source>
        <dbReference type="PROSITE" id="PS50048"/>
    </source>
</evidence>
<evidence type="ECO:0000313" key="10">
    <source>
        <dbReference type="Proteomes" id="UP000308092"/>
    </source>
</evidence>
<dbReference type="GO" id="GO:0009893">
    <property type="term" value="P:positive regulation of metabolic process"/>
    <property type="evidence" value="ECO:0007669"/>
    <property type="project" value="UniProtKB-ARBA"/>
</dbReference>
<dbReference type="InterPro" id="IPR036864">
    <property type="entry name" value="Zn2-C6_fun-type_DNA-bd_sf"/>
</dbReference>
<dbReference type="OrthoDB" id="3014581at2759"/>
<dbReference type="STRING" id="1220188.A0A4S3J0L7"/>
<sequence>MDTDKRSVPIIFVQRSARRPLSCGLCRTKKLRCDRGHPCANCRLRKSPCVYAGQAKQREQGKPHSTTELSSVTPDVAINKDEVQQRVFNGRKKPRDMSEVFTRLKALEDAVFCTSSNTAPQLSSTPSPIVPSTGSETSRTTTGFGNLLHLANPDHRQSPPDLAVICRCLPTVEHARVLFDHFIHSMHANFGVLHVPWTRTVMEESYYQFAHGETPAATTLLLLLSIFASAAWVWTPSLLQTLRAAPTEAKSAYVAYSRLALGLLDHTVSPSTAALAAISNLTYLHTNAEGLPDKVHLLRAKGLLMARAMRIHCLDSPKSREQRRANGSDAVEVELQRRIWWHMVSSDWLLAFSGGSQECTYIFHRKHMLVQYPRNVDDEFVTPTGEIYDFPRAMPTTMSASIARIQLAELCEEAVNRLPFLGLGPNDGDYEAVLALDVQFQDYLRNLPFFFQLDPTSIQESQFIYQERPYIAWQRLILQFSTHSRLCWLHRRFHLASAVEDRYVYSREAGLRSARMVLDLRRLMDDTAPLVNINPSHLWSVMQHVFHAAILLATDVSLYPTASDVATRQAEVQAASRLLERSAPHVDGIPSVLQTLQATLQERRSRKSAPGTSTTESTSLGSPRPLSTASSHPEVDSRVSGSSSSSTSPPPSMSTVGDGGRQEIGESSWSQLWSEFVHTAPELDLHQWTMLLDDIDDTLGEPLGGQWDGPDHVILGASDCKSPEACGA</sequence>
<keyword evidence="2" id="KW-0805">Transcription regulation</keyword>
<dbReference type="GO" id="GO:0000981">
    <property type="term" value="F:DNA-binding transcription factor activity, RNA polymerase II-specific"/>
    <property type="evidence" value="ECO:0007669"/>
    <property type="project" value="InterPro"/>
</dbReference>
<organism evidence="9 10">
    <name type="scientific">Aspergillus tanneri</name>
    <dbReference type="NCBI Taxonomy" id="1220188"/>
    <lineage>
        <taxon>Eukaryota</taxon>
        <taxon>Fungi</taxon>
        <taxon>Dikarya</taxon>
        <taxon>Ascomycota</taxon>
        <taxon>Pezizomycotina</taxon>
        <taxon>Eurotiomycetes</taxon>
        <taxon>Eurotiomycetidae</taxon>
        <taxon>Eurotiales</taxon>
        <taxon>Aspergillaceae</taxon>
        <taxon>Aspergillus</taxon>
        <taxon>Aspergillus subgen. Circumdati</taxon>
    </lineage>
</organism>
<keyword evidence="4" id="KW-0804">Transcription</keyword>
<comment type="subcellular location">
    <subcellularLocation>
        <location evidence="1">Nucleus</location>
    </subcellularLocation>
</comment>
<evidence type="ECO:0000256" key="6">
    <source>
        <dbReference type="SAM" id="MobiDB-lite"/>
    </source>
</evidence>
<dbReference type="GO" id="GO:0008270">
    <property type="term" value="F:zinc ion binding"/>
    <property type="evidence" value="ECO:0007669"/>
    <property type="project" value="InterPro"/>
</dbReference>
<keyword evidence="5" id="KW-0539">Nucleus</keyword>
<dbReference type="GO" id="GO:0003677">
    <property type="term" value="F:DNA binding"/>
    <property type="evidence" value="ECO:0007669"/>
    <property type="project" value="UniProtKB-KW"/>
</dbReference>
<evidence type="ECO:0000256" key="5">
    <source>
        <dbReference type="ARBA" id="ARBA00023242"/>
    </source>
</evidence>
<dbReference type="InterPro" id="IPR001138">
    <property type="entry name" value="Zn2Cys6_DnaBD"/>
</dbReference>
<gene>
    <name evidence="8" type="ORF">ATNIH1004_001323</name>
    <name evidence="9" type="ORF">EYZ11_012395</name>
</gene>
<dbReference type="AlphaFoldDB" id="A0A4S3J0L7"/>
<name>A0A4S3J0L7_9EURO</name>
<dbReference type="Gene3D" id="4.10.240.10">
    <property type="entry name" value="Zn(2)-C6 fungal-type DNA-binding domain"/>
    <property type="match status" value="1"/>
</dbReference>
<feature type="domain" description="Zn(2)-C6 fungal-type" evidence="7">
    <location>
        <begin position="22"/>
        <end position="51"/>
    </location>
</feature>
<dbReference type="PANTHER" id="PTHR31001">
    <property type="entry name" value="UNCHARACTERIZED TRANSCRIPTIONAL REGULATORY PROTEIN"/>
    <property type="match status" value="1"/>
</dbReference>
<dbReference type="PANTHER" id="PTHR31001:SF90">
    <property type="entry name" value="CENTROMERE DNA-BINDING PROTEIN COMPLEX CBF3 SUBUNIT B"/>
    <property type="match status" value="1"/>
</dbReference>
<dbReference type="EMBL" id="QUQM01000002">
    <property type="protein sequence ID" value="KAA8652419.1"/>
    <property type="molecule type" value="Genomic_DNA"/>
</dbReference>
<dbReference type="SUPFAM" id="SSF57701">
    <property type="entry name" value="Zn2/Cys6 DNA-binding domain"/>
    <property type="match status" value="1"/>
</dbReference>
<feature type="compositionally biased region" description="Polar residues" evidence="6">
    <location>
        <begin position="118"/>
        <end position="127"/>
    </location>
</feature>
<dbReference type="CDD" id="cd12148">
    <property type="entry name" value="fungal_TF_MHR"/>
    <property type="match status" value="1"/>
</dbReference>
<proteinExistence type="predicted"/>
<protein>
    <recommendedName>
        <fullName evidence="7">Zn(2)-C6 fungal-type domain-containing protein</fullName>
    </recommendedName>
</protein>
<evidence type="ECO:0000256" key="4">
    <source>
        <dbReference type="ARBA" id="ARBA00023163"/>
    </source>
</evidence>
<dbReference type="Proteomes" id="UP000324241">
    <property type="component" value="Unassembled WGS sequence"/>
</dbReference>
<dbReference type="PROSITE" id="PS00463">
    <property type="entry name" value="ZN2_CY6_FUNGAL_1"/>
    <property type="match status" value="1"/>
</dbReference>
<accession>A0A4S3J0L7</accession>
<feature type="region of interest" description="Disordered" evidence="6">
    <location>
        <begin position="601"/>
        <end position="665"/>
    </location>
</feature>
<dbReference type="VEuPathDB" id="FungiDB:EYZ11_012395"/>
<feature type="region of interest" description="Disordered" evidence="6">
    <location>
        <begin position="118"/>
        <end position="138"/>
    </location>
</feature>
<comment type="caution">
    <text evidence="9">The sequence shown here is derived from an EMBL/GenBank/DDBJ whole genome shotgun (WGS) entry which is preliminary data.</text>
</comment>
<evidence type="ECO:0000313" key="9">
    <source>
        <dbReference type="EMBL" id="THC88155.1"/>
    </source>
</evidence>
<evidence type="ECO:0000313" key="11">
    <source>
        <dbReference type="Proteomes" id="UP000324241"/>
    </source>
</evidence>
<feature type="compositionally biased region" description="Low complexity" evidence="6">
    <location>
        <begin position="638"/>
        <end position="647"/>
    </location>
</feature>
<dbReference type="GeneID" id="54324025"/>
<dbReference type="Proteomes" id="UP000308092">
    <property type="component" value="Unassembled WGS sequence"/>
</dbReference>
<evidence type="ECO:0000256" key="1">
    <source>
        <dbReference type="ARBA" id="ARBA00004123"/>
    </source>
</evidence>
<dbReference type="PROSITE" id="PS50048">
    <property type="entry name" value="ZN2_CY6_FUNGAL_2"/>
    <property type="match status" value="1"/>
</dbReference>
<reference evidence="8 11" key="2">
    <citation type="submission" date="2019-08" db="EMBL/GenBank/DDBJ databases">
        <title>The genome sequence of a newly discovered highly antifungal drug resistant Aspergillus species, Aspergillus tanneri NIH 1004.</title>
        <authorList>
            <person name="Mounaud S."/>
            <person name="Singh I."/>
            <person name="Joardar V."/>
            <person name="Pakala S."/>
            <person name="Pakala S."/>
            <person name="Venepally P."/>
            <person name="Chung J.K."/>
            <person name="Losada L."/>
            <person name="Nierman W.C."/>
        </authorList>
    </citation>
    <scope>NUCLEOTIDE SEQUENCE [LARGE SCALE GENOMIC DNA]</scope>
    <source>
        <strain evidence="8 11">NIH1004</strain>
    </source>
</reference>
<dbReference type="EMBL" id="SOSA01000922">
    <property type="protein sequence ID" value="THC88155.1"/>
    <property type="molecule type" value="Genomic_DNA"/>
</dbReference>
<keyword evidence="3" id="KW-0238">DNA-binding</keyword>
<evidence type="ECO:0000313" key="8">
    <source>
        <dbReference type="EMBL" id="KAA8652419.1"/>
    </source>
</evidence>
<evidence type="ECO:0000256" key="2">
    <source>
        <dbReference type="ARBA" id="ARBA00023015"/>
    </source>
</evidence>